<dbReference type="AlphaFoldDB" id="A0AAF1C651"/>
<dbReference type="InterPro" id="IPR011990">
    <property type="entry name" value="TPR-like_helical_dom_sf"/>
</dbReference>
<dbReference type="SUPFAM" id="SSF48452">
    <property type="entry name" value="TPR-like"/>
    <property type="match status" value="1"/>
</dbReference>
<name>A0AAF1C651_9CHRO</name>
<keyword evidence="1" id="KW-0802">TPR repeat</keyword>
<protein>
    <submittedName>
        <fullName evidence="4">CHAT domain-containing protein</fullName>
    </submittedName>
</protein>
<feature type="region of interest" description="Disordered" evidence="2">
    <location>
        <begin position="375"/>
        <end position="420"/>
    </location>
</feature>
<evidence type="ECO:0000313" key="4">
    <source>
        <dbReference type="EMBL" id="WPF89545.1"/>
    </source>
</evidence>
<feature type="compositionally biased region" description="Low complexity" evidence="2">
    <location>
        <begin position="409"/>
        <end position="420"/>
    </location>
</feature>
<proteinExistence type="predicted"/>
<evidence type="ECO:0000256" key="1">
    <source>
        <dbReference type="PROSITE-ProRule" id="PRU00339"/>
    </source>
</evidence>
<feature type="repeat" description="TPR" evidence="1">
    <location>
        <begin position="490"/>
        <end position="523"/>
    </location>
</feature>
<accession>A0AAF1C651</accession>
<feature type="compositionally biased region" description="Basic and acidic residues" evidence="2">
    <location>
        <begin position="375"/>
        <end position="394"/>
    </location>
</feature>
<dbReference type="Pfam" id="PF12770">
    <property type="entry name" value="CHAT"/>
    <property type="match status" value="1"/>
</dbReference>
<dbReference type="EMBL" id="CP138348">
    <property type="protein sequence ID" value="WPF89545.1"/>
    <property type="molecule type" value="Genomic_DNA"/>
</dbReference>
<dbReference type="RefSeq" id="WP_320001948.1">
    <property type="nucleotide sequence ID" value="NZ_CP138348.1"/>
</dbReference>
<dbReference type="InterPro" id="IPR019734">
    <property type="entry name" value="TPR_rpt"/>
</dbReference>
<dbReference type="PROSITE" id="PS50005">
    <property type="entry name" value="TPR"/>
    <property type="match status" value="1"/>
</dbReference>
<gene>
    <name evidence="4" type="ORF">SAY89_04545</name>
</gene>
<sequence>MPFTLKDGKIEQFIGSLPPAPELATLNQQWQTLYYALHQRFDVARRRLFEVEEQGITNISTATFQELCQEIETKFNSWLDSPSFLKIDRKLRTKLDSNEEIQIIIETGDYTLHRFPWHLWHFLEDYQQAEIGLSNFEYSPIKLEKKQRNKPRILTILGHSEGINIKADQALIAQINNAEIVFLVEPKSAEFHEKLWDEKGWDILFFAGHSHTENYQGIIFINPQESLNIKELKTAINKAIKQGLQLAIFNSCDGIGLAEELSKLNLPQIIVMREGVADLIAQEFLKYFLSALQQNKSVFCSLREARERLQVWDKDFSGGSWLPMICQNPSTIIKSENQVNSGFIINNLYESIREKLEINFLGRFKKSKEINDKVDKNDNNKDKLIDTSEDKQEIDSNNEIDNELKTKSPENPNKQNKPNNTNLNIKIATLLIISIATIFAVQIGKAKQEFFLYYYLLAEQTKNYLLNTKTVANFFTIETVNDILNQKPDSSIYDKLAVINAEKGEHKKAWDWYSKAIESNPKNINAYIGRGYVNL</sequence>
<evidence type="ECO:0000259" key="3">
    <source>
        <dbReference type="Pfam" id="PF12770"/>
    </source>
</evidence>
<organism evidence="4">
    <name type="scientific">Cyanobacterium aponinum AL20115</name>
    <dbReference type="NCBI Taxonomy" id="3090662"/>
    <lineage>
        <taxon>Bacteria</taxon>
        <taxon>Bacillati</taxon>
        <taxon>Cyanobacteriota</taxon>
        <taxon>Cyanophyceae</taxon>
        <taxon>Oscillatoriophycideae</taxon>
        <taxon>Chroococcales</taxon>
        <taxon>Geminocystaceae</taxon>
        <taxon>Cyanobacterium</taxon>
    </lineage>
</organism>
<feature type="domain" description="CHAT" evidence="3">
    <location>
        <begin position="170"/>
        <end position="310"/>
    </location>
</feature>
<reference evidence="4" key="1">
    <citation type="submission" date="2023-11" db="EMBL/GenBank/DDBJ databases">
        <title>Genome sequence of Cyanobacterium aponinum BCRC AL20115.</title>
        <authorList>
            <person name="Chang H.-Y."/>
            <person name="Lin K.-M."/>
            <person name="Hsueh H.-T."/>
            <person name="Chu H.-A."/>
            <person name="Kuo C.-H."/>
        </authorList>
    </citation>
    <scope>NUCLEOTIDE SEQUENCE</scope>
    <source>
        <strain evidence="4">AL20115</strain>
    </source>
</reference>
<dbReference type="InterPro" id="IPR024983">
    <property type="entry name" value="CHAT_dom"/>
</dbReference>
<evidence type="ECO:0000256" key="2">
    <source>
        <dbReference type="SAM" id="MobiDB-lite"/>
    </source>
</evidence>
<dbReference type="Gene3D" id="1.25.40.10">
    <property type="entry name" value="Tetratricopeptide repeat domain"/>
    <property type="match status" value="1"/>
</dbReference>